<evidence type="ECO:0000256" key="6">
    <source>
        <dbReference type="SAM" id="MobiDB-lite"/>
    </source>
</evidence>
<evidence type="ECO:0000256" key="4">
    <source>
        <dbReference type="ARBA" id="ARBA00023163"/>
    </source>
</evidence>
<dbReference type="Gramene" id="TraesCAD_scaffold_049065_01G000100.1">
    <property type="protein sequence ID" value="TraesCAD_scaffold_049065_01G000100.1"/>
    <property type="gene ID" value="TraesCAD_scaffold_049065_01G000100"/>
</dbReference>
<evidence type="ECO:0000256" key="3">
    <source>
        <dbReference type="ARBA" id="ARBA00023015"/>
    </source>
</evidence>
<dbReference type="Gramene" id="TraesARI5D03G03001780.1">
    <property type="protein sequence ID" value="TraesARI5D03G03001780.1"/>
    <property type="gene ID" value="TraesARI5D03G03001780"/>
</dbReference>
<feature type="region of interest" description="Disordered" evidence="6">
    <location>
        <begin position="144"/>
        <end position="252"/>
    </location>
</feature>
<gene>
    <name evidence="8" type="primary">LOC123119420</name>
</gene>
<dbReference type="Gramene" id="TraesSTA5D03G03040250.1">
    <property type="protein sequence ID" value="TraesSTA5D03G03040250.1"/>
    <property type="gene ID" value="TraesSTA5D03G03040250"/>
</dbReference>
<organism evidence="8">
    <name type="scientific">Triticum aestivum</name>
    <name type="common">Wheat</name>
    <dbReference type="NCBI Taxonomy" id="4565"/>
    <lineage>
        <taxon>Eukaryota</taxon>
        <taxon>Viridiplantae</taxon>
        <taxon>Streptophyta</taxon>
        <taxon>Embryophyta</taxon>
        <taxon>Tracheophyta</taxon>
        <taxon>Spermatophyta</taxon>
        <taxon>Magnoliopsida</taxon>
        <taxon>Liliopsida</taxon>
        <taxon>Poales</taxon>
        <taxon>Poaceae</taxon>
        <taxon>BOP clade</taxon>
        <taxon>Pooideae</taxon>
        <taxon>Triticodae</taxon>
        <taxon>Triticeae</taxon>
        <taxon>Triticinae</taxon>
        <taxon>Triticum</taxon>
    </lineage>
</organism>
<evidence type="ECO:0000259" key="7">
    <source>
        <dbReference type="PROSITE" id="PS50888"/>
    </source>
</evidence>
<dbReference type="STRING" id="4565.A0A3B6ML66"/>
<dbReference type="CDD" id="cd11445">
    <property type="entry name" value="bHLH_AtPIF_like"/>
    <property type="match status" value="1"/>
</dbReference>
<keyword evidence="5" id="KW-0539">Nucleus</keyword>
<dbReference type="GO" id="GO:0005634">
    <property type="term" value="C:nucleus"/>
    <property type="evidence" value="ECO:0000318"/>
    <property type="project" value="GO_Central"/>
</dbReference>
<keyword evidence="9" id="KW-1185">Reference proteome</keyword>
<dbReference type="Gramene" id="TraesPARA_EIv1.0_1776330.1">
    <property type="protein sequence ID" value="TraesPARA_EIv1.0_1776330.1.CDS"/>
    <property type="gene ID" value="TraesPARA_EIv1.0_1776330"/>
</dbReference>
<comment type="similarity">
    <text evidence="2">Belongs to the bHLH protein family.</text>
</comment>
<dbReference type="PANTHER" id="PTHR46807">
    <property type="entry name" value="TRANSCRIPTION FACTOR PIF3"/>
    <property type="match status" value="1"/>
</dbReference>
<dbReference type="Gramene" id="TraesNOR5D03G03078000.1">
    <property type="protein sequence ID" value="TraesNOR5D03G03078000.1"/>
    <property type="gene ID" value="TraesNOR5D03G03078000"/>
</dbReference>
<evidence type="ECO:0000256" key="5">
    <source>
        <dbReference type="ARBA" id="ARBA00023242"/>
    </source>
</evidence>
<dbReference type="Proteomes" id="UP000019116">
    <property type="component" value="Chromosome 5D"/>
</dbReference>
<dbReference type="Gramene" id="TraesSYM5D03G02988180.1">
    <property type="protein sequence ID" value="TraesSYM5D03G02988180.1"/>
    <property type="gene ID" value="TraesSYM5D03G02988180"/>
</dbReference>
<dbReference type="GO" id="GO:0046983">
    <property type="term" value="F:protein dimerization activity"/>
    <property type="evidence" value="ECO:0007669"/>
    <property type="project" value="InterPro"/>
</dbReference>
<sequence>MNQFVPADWSGNMGDALPALSGEDDGLVELLWCGGHVVMQSRAPPRPAVREQEAAPWFQYTVVDEDDYSVERDLFSEIFDGMPADGAGRPCKEEDKQRGAADAVTALRSGVMPPPLLTGKAGLHGDGPRVSLASEAGESSVVTIGSRRVGGGGNQAQTAHVSDAAGDDSVPLPLIRNRKEARDSRSYHSASATLTSSSTWSRPSGTSKRKQSEGPSEVMQDVESNSADVTCETAQKPTTAKRRRAAQVHNLSERRRRDRINEKMRALQELVPHCNKTDKASMLDEAIEYLKSLQLQLQLMWAMGGRMTLAPAPVMFPAGAHQYMQRMAAISSRMPPFTTCAYSSNDPELS</sequence>
<dbReference type="Gene3D" id="4.10.280.10">
    <property type="entry name" value="Helix-loop-helix DNA-binding domain"/>
    <property type="match status" value="1"/>
</dbReference>
<protein>
    <recommendedName>
        <fullName evidence="7">BHLH domain-containing protein</fullName>
    </recommendedName>
</protein>
<dbReference type="SMR" id="A0A3B6ML66"/>
<dbReference type="GO" id="GO:0003700">
    <property type="term" value="F:DNA-binding transcription factor activity"/>
    <property type="evidence" value="ECO:0007669"/>
    <property type="project" value="InterPro"/>
</dbReference>
<dbReference type="GeneID" id="123119420"/>
<dbReference type="FunFam" id="4.10.280.10:FF:000004">
    <property type="entry name" value="Basic helix-loop-helix transcription factor"/>
    <property type="match status" value="1"/>
</dbReference>
<dbReference type="Gramene" id="TraesJAG5D03G03048060.1">
    <property type="protein sequence ID" value="TraesJAG5D03G03048060.1"/>
    <property type="gene ID" value="TraesJAG5D03G03048060"/>
</dbReference>
<comment type="subcellular location">
    <subcellularLocation>
        <location evidence="1">Nucleus</location>
    </subcellularLocation>
</comment>
<dbReference type="Gramene" id="TraesROB_scaffold_070248_01G000100.1">
    <property type="protein sequence ID" value="TraesROB_scaffold_070248_01G000100.1"/>
    <property type="gene ID" value="TraesROB_scaffold_070248_01G000100"/>
</dbReference>
<keyword evidence="4" id="KW-0804">Transcription</keyword>
<dbReference type="Gramene" id="TraesCS5D02G060300.1">
    <property type="protein sequence ID" value="TraesCS5D02G060300.1"/>
    <property type="gene ID" value="TraesCS5D02G060300"/>
</dbReference>
<keyword evidence="3" id="KW-0805">Transcription regulation</keyword>
<feature type="domain" description="BHLH" evidence="7">
    <location>
        <begin position="244"/>
        <end position="293"/>
    </location>
</feature>
<dbReference type="OMA" id="MAAKMDG"/>
<dbReference type="Gramene" id="TraesPARA_EIv1.0_1776330.2">
    <property type="protein sequence ID" value="TraesPARA_EIv1.0_1776330.2.CDS"/>
    <property type="gene ID" value="TraesPARA_EIv1.0_1776330"/>
</dbReference>
<proteinExistence type="inferred from homology"/>
<feature type="compositionally biased region" description="Low complexity" evidence="6">
    <location>
        <begin position="189"/>
        <end position="206"/>
    </location>
</feature>
<accession>A0A3B6ML66</accession>
<dbReference type="InterPro" id="IPR036638">
    <property type="entry name" value="HLH_DNA-bd_sf"/>
</dbReference>
<reference evidence="8" key="2">
    <citation type="submission" date="2018-10" db="UniProtKB">
        <authorList>
            <consortium name="EnsemblPlants"/>
        </authorList>
    </citation>
    <scope>IDENTIFICATION</scope>
</reference>
<evidence type="ECO:0000256" key="2">
    <source>
        <dbReference type="ARBA" id="ARBA00005510"/>
    </source>
</evidence>
<reference evidence="8" key="1">
    <citation type="submission" date="2018-08" db="EMBL/GenBank/DDBJ databases">
        <authorList>
            <person name="Rossello M."/>
        </authorList>
    </citation>
    <scope>NUCLEOTIDE SEQUENCE [LARGE SCALE GENOMIC DNA]</scope>
    <source>
        <strain evidence="8">cv. Chinese Spring</strain>
    </source>
</reference>
<dbReference type="InterPro" id="IPR047265">
    <property type="entry name" value="PIF1-like_bHLH"/>
</dbReference>
<dbReference type="AlphaFoldDB" id="A0A3B6ML66"/>
<dbReference type="SMART" id="SM00353">
    <property type="entry name" value="HLH"/>
    <property type="match status" value="1"/>
</dbReference>
<dbReference type="OrthoDB" id="690068at2759"/>
<feature type="compositionally biased region" description="Polar residues" evidence="6">
    <location>
        <begin position="222"/>
        <end position="238"/>
    </location>
</feature>
<dbReference type="RefSeq" id="XP_044395161.1">
    <property type="nucleotide sequence ID" value="XM_044539226.1"/>
</dbReference>
<dbReference type="Gramene" id="TraesLDM5D03G03053850.1">
    <property type="protein sequence ID" value="TraesLDM5D03G03053850.1"/>
    <property type="gene ID" value="TraesLDM5D03G03053850"/>
</dbReference>
<dbReference type="PROSITE" id="PS50888">
    <property type="entry name" value="BHLH"/>
    <property type="match status" value="1"/>
</dbReference>
<evidence type="ECO:0000256" key="1">
    <source>
        <dbReference type="ARBA" id="ARBA00004123"/>
    </source>
</evidence>
<dbReference type="Gramene" id="TraesLAC5D03G03004980.1">
    <property type="protein sequence ID" value="TraesLAC5D03G03004980.1"/>
    <property type="gene ID" value="TraesLAC5D03G03004980"/>
</dbReference>
<evidence type="ECO:0000313" key="9">
    <source>
        <dbReference type="Proteomes" id="UP000019116"/>
    </source>
</evidence>
<feature type="compositionally biased region" description="Basic and acidic residues" evidence="6">
    <location>
        <begin position="177"/>
        <end position="186"/>
    </location>
</feature>
<dbReference type="InterPro" id="IPR011598">
    <property type="entry name" value="bHLH_dom"/>
</dbReference>
<evidence type="ECO:0000313" key="8">
    <source>
        <dbReference type="EnsemblPlants" id="TraesCS5D02G060300.1"/>
    </source>
</evidence>
<dbReference type="Gramene" id="TraesWEE_scaffold_044793_01G000100.1">
    <property type="protein sequence ID" value="TraesWEE_scaffold_044793_01G000100.1"/>
    <property type="gene ID" value="TraesWEE_scaffold_044793_01G000100"/>
</dbReference>
<dbReference type="Pfam" id="PF00010">
    <property type="entry name" value="HLH"/>
    <property type="match status" value="1"/>
</dbReference>
<dbReference type="Gramene" id="TraesJUL5D03G03073470.1">
    <property type="protein sequence ID" value="TraesJUL5D03G03073470.1"/>
    <property type="gene ID" value="TraesJUL5D03G03073470"/>
</dbReference>
<dbReference type="Gramene" id="TraesMAC5D03G03047460.1">
    <property type="protein sequence ID" value="TraesMAC5D03G03047460.1"/>
    <property type="gene ID" value="TraesMAC5D03G03047460"/>
</dbReference>
<dbReference type="Gramene" id="TraesCLE_scaffold_038886_01G000100.1">
    <property type="protein sequence ID" value="TraesCLE_scaffold_038886_01G000100.1"/>
    <property type="gene ID" value="TraesCLE_scaffold_038886_01G000100"/>
</dbReference>
<dbReference type="InterPro" id="IPR044273">
    <property type="entry name" value="PIF3-like"/>
</dbReference>
<dbReference type="SUPFAM" id="SSF47459">
    <property type="entry name" value="HLH, helix-loop-helix DNA-binding domain"/>
    <property type="match status" value="1"/>
</dbReference>
<dbReference type="EnsemblPlants" id="TraesCS5D02G060300.1">
    <property type="protein sequence ID" value="TraesCS5D02G060300.1"/>
    <property type="gene ID" value="TraesCS5D02G060300"/>
</dbReference>
<name>A0A3B6ML66_WHEAT</name>
<dbReference type="PANTHER" id="PTHR46807:SF7">
    <property type="entry name" value="BHLH DOMAIN-CONTAINING PROTEIN"/>
    <property type="match status" value="1"/>
</dbReference>
<dbReference type="Gramene" id="TraesCS5D03G0148900.1">
    <property type="protein sequence ID" value="TraesCS5D03G0148900.1.CDS"/>
    <property type="gene ID" value="TraesCS5D03G0148900"/>
</dbReference>
<dbReference type="KEGG" id="taes:123119420"/>